<comment type="caution">
    <text evidence="2">The sequence shown here is derived from an EMBL/GenBank/DDBJ whole genome shotgun (WGS) entry which is preliminary data.</text>
</comment>
<organism evidence="2 3">
    <name type="scientific">Colletotrichum simmondsii</name>
    <dbReference type="NCBI Taxonomy" id="703756"/>
    <lineage>
        <taxon>Eukaryota</taxon>
        <taxon>Fungi</taxon>
        <taxon>Dikarya</taxon>
        <taxon>Ascomycota</taxon>
        <taxon>Pezizomycotina</taxon>
        <taxon>Sordariomycetes</taxon>
        <taxon>Hypocreomycetidae</taxon>
        <taxon>Glomerellales</taxon>
        <taxon>Glomerellaceae</taxon>
        <taxon>Colletotrichum</taxon>
        <taxon>Colletotrichum acutatum species complex</taxon>
    </lineage>
</organism>
<accession>A0A135RSA4</accession>
<name>A0A135RSA4_9PEZI</name>
<evidence type="ECO:0000256" key="1">
    <source>
        <dbReference type="SAM" id="MobiDB-lite"/>
    </source>
</evidence>
<reference evidence="2 3" key="1">
    <citation type="submission" date="2014-02" db="EMBL/GenBank/DDBJ databases">
        <title>The genome sequence of Colletotrichum simmondsii CBS122122.</title>
        <authorList>
            <person name="Baroncelli R."/>
            <person name="Thon M.R."/>
        </authorList>
    </citation>
    <scope>NUCLEOTIDE SEQUENCE [LARGE SCALE GENOMIC DNA]</scope>
    <source>
        <strain evidence="2 3">CBS122122</strain>
    </source>
</reference>
<feature type="compositionally biased region" description="Basic and acidic residues" evidence="1">
    <location>
        <begin position="146"/>
        <end position="158"/>
    </location>
</feature>
<protein>
    <submittedName>
        <fullName evidence="2">Uncharacterized protein</fullName>
    </submittedName>
</protein>
<evidence type="ECO:0000313" key="3">
    <source>
        <dbReference type="Proteomes" id="UP000070328"/>
    </source>
</evidence>
<gene>
    <name evidence="2" type="ORF">CSIM01_02901</name>
</gene>
<sequence length="158" mass="17826">MSPETPSSPIPLTTSDNAIRPLYPIISPSNQRAKVGWPLKYYDDLTATEKSIPDIWMERHHECSRLWRLDTAEEKEAARAKIWELAFTNWDTDTPVPQPARAVARKTKDSIVKIGVLTEDAKPSKKIHGDSTSIAASDPRPRRPHSRGDDVFLKVEVD</sequence>
<dbReference type="Proteomes" id="UP000070328">
    <property type="component" value="Unassembled WGS sequence"/>
</dbReference>
<feature type="region of interest" description="Disordered" evidence="1">
    <location>
        <begin position="122"/>
        <end position="158"/>
    </location>
</feature>
<evidence type="ECO:0000313" key="2">
    <source>
        <dbReference type="EMBL" id="KXH26600.1"/>
    </source>
</evidence>
<dbReference type="AlphaFoldDB" id="A0A135RSA4"/>
<proteinExistence type="predicted"/>
<keyword evidence="3" id="KW-1185">Reference proteome</keyword>
<dbReference type="EMBL" id="JFBX01000863">
    <property type="protein sequence ID" value="KXH26600.1"/>
    <property type="molecule type" value="Genomic_DNA"/>
</dbReference>